<evidence type="ECO:0000256" key="1">
    <source>
        <dbReference type="SAM" id="MobiDB-lite"/>
    </source>
</evidence>
<keyword evidence="3" id="KW-1185">Reference proteome</keyword>
<evidence type="ECO:0000313" key="2">
    <source>
        <dbReference type="EMBL" id="GIX66496.1"/>
    </source>
</evidence>
<protein>
    <submittedName>
        <fullName evidence="2">Uncharacterized protein</fullName>
    </submittedName>
</protein>
<dbReference type="EMBL" id="BPLR01019316">
    <property type="protein sequence ID" value="GIX66496.1"/>
    <property type="molecule type" value="Genomic_DNA"/>
</dbReference>
<proteinExistence type="predicted"/>
<organism evidence="2 3">
    <name type="scientific">Caerostris extrusa</name>
    <name type="common">Bark spider</name>
    <name type="synonym">Caerostris bankana</name>
    <dbReference type="NCBI Taxonomy" id="172846"/>
    <lineage>
        <taxon>Eukaryota</taxon>
        <taxon>Metazoa</taxon>
        <taxon>Ecdysozoa</taxon>
        <taxon>Arthropoda</taxon>
        <taxon>Chelicerata</taxon>
        <taxon>Arachnida</taxon>
        <taxon>Araneae</taxon>
        <taxon>Araneomorphae</taxon>
        <taxon>Entelegynae</taxon>
        <taxon>Araneoidea</taxon>
        <taxon>Araneidae</taxon>
        <taxon>Caerostris</taxon>
    </lineage>
</organism>
<gene>
    <name evidence="2" type="ORF">CEXT_705701</name>
</gene>
<feature type="region of interest" description="Disordered" evidence="1">
    <location>
        <begin position="178"/>
        <end position="197"/>
    </location>
</feature>
<reference evidence="2 3" key="1">
    <citation type="submission" date="2021-06" db="EMBL/GenBank/DDBJ databases">
        <title>Caerostris extrusa draft genome.</title>
        <authorList>
            <person name="Kono N."/>
            <person name="Arakawa K."/>
        </authorList>
    </citation>
    <scope>NUCLEOTIDE SEQUENCE [LARGE SCALE GENOMIC DNA]</scope>
</reference>
<accession>A0AAV4M213</accession>
<feature type="compositionally biased region" description="Polar residues" evidence="1">
    <location>
        <begin position="178"/>
        <end position="189"/>
    </location>
</feature>
<evidence type="ECO:0000313" key="3">
    <source>
        <dbReference type="Proteomes" id="UP001054945"/>
    </source>
</evidence>
<name>A0AAV4M213_CAEEX</name>
<dbReference type="AlphaFoldDB" id="A0AAV4M213"/>
<sequence>MNSNTTSMTEEKLPQEKNLLPPFVVNPELRRESETNCRDFVCANMEIEVSLYGLGVLGEFSSGPLSLLVSPFSFTNLRILFQLLFLPHYYKHCFVKPATDFKFPAITFCHNNVMRRSKFCLNHTDFCQTPKHLSDFCHKHPHFCSENNSDLVRMEDDISCGSEEKWPDNMLFQKLTSLQQQRTRNSRSGNPGERSDPVLHKLQNVRLETFYPWDTPELLFYIHSPFDPITLLQGKTLRPGFQYSISVDLVEEHLLEKVLIRQTALTTTHHGKQVTRLDRAPRKCVGSRA</sequence>
<comment type="caution">
    <text evidence="2">The sequence shown here is derived from an EMBL/GenBank/DDBJ whole genome shotgun (WGS) entry which is preliminary data.</text>
</comment>
<dbReference type="Proteomes" id="UP001054945">
    <property type="component" value="Unassembled WGS sequence"/>
</dbReference>